<feature type="region of interest" description="Disordered" evidence="1">
    <location>
        <begin position="45"/>
        <end position="65"/>
    </location>
</feature>
<accession>A0A834HRS6</accession>
<dbReference type="Proteomes" id="UP000625711">
    <property type="component" value="Unassembled WGS sequence"/>
</dbReference>
<proteinExistence type="predicted"/>
<evidence type="ECO:0000256" key="1">
    <source>
        <dbReference type="SAM" id="MobiDB-lite"/>
    </source>
</evidence>
<protein>
    <submittedName>
        <fullName evidence="2">Uncharacterized protein</fullName>
    </submittedName>
</protein>
<dbReference type="AlphaFoldDB" id="A0A834HRS6"/>
<organism evidence="2 3">
    <name type="scientific">Rhynchophorus ferrugineus</name>
    <name type="common">Red palm weevil</name>
    <name type="synonym">Curculio ferrugineus</name>
    <dbReference type="NCBI Taxonomy" id="354439"/>
    <lineage>
        <taxon>Eukaryota</taxon>
        <taxon>Metazoa</taxon>
        <taxon>Ecdysozoa</taxon>
        <taxon>Arthropoda</taxon>
        <taxon>Hexapoda</taxon>
        <taxon>Insecta</taxon>
        <taxon>Pterygota</taxon>
        <taxon>Neoptera</taxon>
        <taxon>Endopterygota</taxon>
        <taxon>Coleoptera</taxon>
        <taxon>Polyphaga</taxon>
        <taxon>Cucujiformia</taxon>
        <taxon>Curculionidae</taxon>
        <taxon>Dryophthorinae</taxon>
        <taxon>Rhynchophorus</taxon>
    </lineage>
</organism>
<evidence type="ECO:0000313" key="3">
    <source>
        <dbReference type="Proteomes" id="UP000625711"/>
    </source>
</evidence>
<sequence>MMMIKAAFIFPKHFNTDLRGFNEKNYRFLDRKQTLPGFRIDRFRNTSPTTGSLAQDRKSRRGRRNLIEQKRRAAWIIRNIRQNMHGEPVYSRIWFMEGEECAKGNLSRRKNRSDR</sequence>
<evidence type="ECO:0000313" key="2">
    <source>
        <dbReference type="EMBL" id="KAF7263365.1"/>
    </source>
</evidence>
<reference evidence="2" key="1">
    <citation type="submission" date="2020-08" db="EMBL/GenBank/DDBJ databases">
        <title>Genome sequencing and assembly of the red palm weevil Rhynchophorus ferrugineus.</title>
        <authorList>
            <person name="Dias G.B."/>
            <person name="Bergman C.M."/>
            <person name="Manee M."/>
        </authorList>
    </citation>
    <scope>NUCLEOTIDE SEQUENCE</scope>
    <source>
        <strain evidence="2">AA-2017</strain>
        <tissue evidence="2">Whole larva</tissue>
    </source>
</reference>
<name>A0A834HRS6_RHYFE</name>
<keyword evidence="3" id="KW-1185">Reference proteome</keyword>
<comment type="caution">
    <text evidence="2">The sequence shown here is derived from an EMBL/GenBank/DDBJ whole genome shotgun (WGS) entry which is preliminary data.</text>
</comment>
<dbReference type="EMBL" id="JAACXV010021998">
    <property type="protein sequence ID" value="KAF7263365.1"/>
    <property type="molecule type" value="Genomic_DNA"/>
</dbReference>
<gene>
    <name evidence="2" type="ORF">GWI33_002692</name>
</gene>